<dbReference type="InterPro" id="IPR015527">
    <property type="entry name" value="Pept_C26_g-glut_hydrolase"/>
</dbReference>
<protein>
    <recommendedName>
        <fullName evidence="7">folate gamma-glutamyl hydrolase</fullName>
        <ecNumber evidence="7">3.4.19.9</ecNumber>
    </recommendedName>
</protein>
<dbReference type="GO" id="GO:0005773">
    <property type="term" value="C:vacuole"/>
    <property type="evidence" value="ECO:0007669"/>
    <property type="project" value="TreeGrafter"/>
</dbReference>
<keyword evidence="9" id="KW-1185">Reference proteome</keyword>
<dbReference type="PaxDb" id="8030-ENSSSAP00000036625"/>
<name>A0A1S3LEZ6_SALSA</name>
<evidence type="ECO:0000256" key="4">
    <source>
        <dbReference type="ARBA" id="ARBA00022729"/>
    </source>
</evidence>
<organism evidence="9 10">
    <name type="scientific">Salmo salar</name>
    <name type="common">Atlantic salmon</name>
    <dbReference type="NCBI Taxonomy" id="8030"/>
    <lineage>
        <taxon>Eukaryota</taxon>
        <taxon>Metazoa</taxon>
        <taxon>Chordata</taxon>
        <taxon>Craniata</taxon>
        <taxon>Vertebrata</taxon>
        <taxon>Euteleostomi</taxon>
        <taxon>Actinopterygii</taxon>
        <taxon>Neopterygii</taxon>
        <taxon>Teleostei</taxon>
        <taxon>Protacanthopterygii</taxon>
        <taxon>Salmoniformes</taxon>
        <taxon>Salmonidae</taxon>
        <taxon>Salmoninae</taxon>
        <taxon>Salmo</taxon>
    </lineage>
</organism>
<evidence type="ECO:0000256" key="1">
    <source>
        <dbReference type="ARBA" id="ARBA00004239"/>
    </source>
</evidence>
<evidence type="ECO:0000256" key="8">
    <source>
        <dbReference type="SAM" id="SignalP"/>
    </source>
</evidence>
<dbReference type="Gene3D" id="3.40.50.880">
    <property type="match status" value="1"/>
</dbReference>
<dbReference type="Pfam" id="PF07722">
    <property type="entry name" value="Peptidase_C26"/>
    <property type="match status" value="1"/>
</dbReference>
<accession>A0A1S3LEZ6</accession>
<evidence type="ECO:0000313" key="9">
    <source>
        <dbReference type="Proteomes" id="UP001652741"/>
    </source>
</evidence>
<feature type="active site" description="Proton donor" evidence="6">
    <location>
        <position position="242"/>
    </location>
</feature>
<dbReference type="GO" id="GO:0046900">
    <property type="term" value="P:tetrahydrofolylpolyglutamate metabolic process"/>
    <property type="evidence" value="ECO:0007669"/>
    <property type="project" value="TreeGrafter"/>
</dbReference>
<dbReference type="GO" id="GO:0005576">
    <property type="term" value="C:extracellular region"/>
    <property type="evidence" value="ECO:0007669"/>
    <property type="project" value="UniProtKB-SubCell"/>
</dbReference>
<evidence type="ECO:0000256" key="5">
    <source>
        <dbReference type="ARBA" id="ARBA00022801"/>
    </source>
</evidence>
<dbReference type="InterPro" id="IPR029062">
    <property type="entry name" value="Class_I_gatase-like"/>
</dbReference>
<evidence type="ECO:0000256" key="7">
    <source>
        <dbReference type="PROSITE-ProRule" id="PRU00607"/>
    </source>
</evidence>
<feature type="active site" evidence="7">
    <location>
        <position position="242"/>
    </location>
</feature>
<dbReference type="STRING" id="8030.ENSSSAP00000036625"/>
<dbReference type="AlphaFoldDB" id="A0A1S3LEZ6"/>
<evidence type="ECO:0000313" key="10">
    <source>
        <dbReference type="RefSeq" id="XP_013989532.1"/>
    </source>
</evidence>
<reference evidence="10" key="1">
    <citation type="submission" date="2025-08" db="UniProtKB">
        <authorList>
            <consortium name="RefSeq"/>
        </authorList>
    </citation>
    <scope>IDENTIFICATION</scope>
</reference>
<feature type="signal peptide" evidence="8">
    <location>
        <begin position="1"/>
        <end position="24"/>
    </location>
</feature>
<keyword evidence="4 8" id="KW-0732">Signal</keyword>
<evidence type="ECO:0000256" key="2">
    <source>
        <dbReference type="ARBA" id="ARBA00011083"/>
    </source>
</evidence>
<dbReference type="PANTHER" id="PTHR11315:SF10">
    <property type="entry name" value="FOLATE GAMMA-GLUTAMYL HYDROLASE"/>
    <property type="match status" value="1"/>
</dbReference>
<feature type="chain" id="PRO_5010280881" description="folate gamma-glutamyl hydrolase" evidence="8">
    <location>
        <begin position="25"/>
        <end position="316"/>
    </location>
</feature>
<dbReference type="OrthoDB" id="64220at2759"/>
<feature type="active site" description="Nucleophile" evidence="6 7">
    <location>
        <position position="132"/>
    </location>
</feature>
<dbReference type="PROSITE" id="PS51275">
    <property type="entry name" value="PEPTIDASE_C26_GGH"/>
    <property type="match status" value="1"/>
</dbReference>
<evidence type="ECO:0000256" key="6">
    <source>
        <dbReference type="PIRSR" id="PIRSR615527-1"/>
    </source>
</evidence>
<dbReference type="Proteomes" id="UP001652741">
    <property type="component" value="Chromosome ssa12"/>
</dbReference>
<comment type="subcellular location">
    <subcellularLocation>
        <location evidence="1">Secreted</location>
        <location evidence="1">Extracellular space</location>
    </subcellularLocation>
</comment>
<dbReference type="KEGG" id="sasa:106566184"/>
<evidence type="ECO:0000256" key="3">
    <source>
        <dbReference type="ARBA" id="ARBA00022525"/>
    </source>
</evidence>
<proteinExistence type="inferred from homology"/>
<dbReference type="PROSITE" id="PS51273">
    <property type="entry name" value="GATASE_TYPE_1"/>
    <property type="match status" value="1"/>
</dbReference>
<dbReference type="OMA" id="CHEDIDH"/>
<dbReference type="RefSeq" id="XP_013989532.1">
    <property type="nucleotide sequence ID" value="XM_014134057.2"/>
</dbReference>
<dbReference type="SUPFAM" id="SSF52317">
    <property type="entry name" value="Class I glutamine amidotransferase-like"/>
    <property type="match status" value="1"/>
</dbReference>
<dbReference type="FunFam" id="3.40.50.880:FF:000024">
    <property type="entry name" value="Folate gamma-glutamyl hydrolase"/>
    <property type="match status" value="1"/>
</dbReference>
<comment type="similarity">
    <text evidence="2">Belongs to the peptidase C26 family.</text>
</comment>
<keyword evidence="5 7" id="KW-0378">Hydrolase</keyword>
<dbReference type="PANTHER" id="PTHR11315">
    <property type="entry name" value="PROTEASE FAMILY C26 GAMMA-GLUTAMYL HYDROLASE"/>
    <property type="match status" value="1"/>
</dbReference>
<sequence>MSPPFAVLAVLAACLCGVPLLVVCSDHLNYRPIIGILAQENIVGDPHARGSSYIAASYVKYLESAGARVVPIRIHQTDEEYEKIFNSINGLLLPGGDVDLETSQFSRLSKIFYDLAIKANDASDYFPIWGTCQGLQQMTVLTSNKNLLTLTDTKAVALPLTFTPASQNSRLFKAFPGSLLQSLSEDNITSNFHSWSLSLQNYSRNAKLKRFYKILTTNTDGRREFISTMEAYHYPFYAVQWHPEKSPFEWVDKPGMVHSAASVRASFYTALFFVSEAMKNRHKFSSASEEERALIYNYSPVFTGLDGIFVQNYYFD</sequence>
<dbReference type="GO" id="GO:0034722">
    <property type="term" value="F:gamma-glutamyl-peptidase activity"/>
    <property type="evidence" value="ECO:0007669"/>
    <property type="project" value="UniProtKB-UniRule"/>
</dbReference>
<comment type="catalytic activity">
    <reaction evidence="7">
        <text>(6S)-5,6,7,8-tetrahydrofolyl-(gamma-L-Glu)(n) + (n-1) H2O = (6S)-5,6,7,8-tetrahydrofolate + (n-1) L-glutamate</text>
        <dbReference type="Rhea" id="RHEA:56784"/>
        <dbReference type="Rhea" id="RHEA-COMP:14738"/>
        <dbReference type="ChEBI" id="CHEBI:15377"/>
        <dbReference type="ChEBI" id="CHEBI:29985"/>
        <dbReference type="ChEBI" id="CHEBI:57453"/>
        <dbReference type="ChEBI" id="CHEBI:141005"/>
        <dbReference type="EC" id="3.4.19.9"/>
    </reaction>
</comment>
<gene>
    <name evidence="10" type="primary">zgc:171566</name>
</gene>
<dbReference type="InterPro" id="IPR011697">
    <property type="entry name" value="Peptidase_C26"/>
</dbReference>
<dbReference type="EC" id="3.4.19.9" evidence="7"/>
<keyword evidence="3" id="KW-0964">Secreted</keyword>